<evidence type="ECO:0000313" key="3">
    <source>
        <dbReference type="Proteomes" id="UP000796761"/>
    </source>
</evidence>
<accession>A0A8K1GGH6</accession>
<proteinExistence type="predicted"/>
<evidence type="ECO:0000256" key="1">
    <source>
        <dbReference type="SAM" id="MobiDB-lite"/>
    </source>
</evidence>
<comment type="caution">
    <text evidence="2">The sequence shown here is derived from an EMBL/GenBank/DDBJ whole genome shotgun (WGS) entry which is preliminary data.</text>
</comment>
<evidence type="ECO:0000313" key="2">
    <source>
        <dbReference type="EMBL" id="TRZ17516.1"/>
    </source>
</evidence>
<protein>
    <submittedName>
        <fullName evidence="2">Uncharacterized protein</fullName>
    </submittedName>
</protein>
<organism evidence="2 3">
    <name type="scientific">Zosterops borbonicus</name>
    <dbReference type="NCBI Taxonomy" id="364589"/>
    <lineage>
        <taxon>Eukaryota</taxon>
        <taxon>Metazoa</taxon>
        <taxon>Chordata</taxon>
        <taxon>Craniata</taxon>
        <taxon>Vertebrata</taxon>
        <taxon>Euteleostomi</taxon>
        <taxon>Archelosauria</taxon>
        <taxon>Archosauria</taxon>
        <taxon>Dinosauria</taxon>
        <taxon>Saurischia</taxon>
        <taxon>Theropoda</taxon>
        <taxon>Coelurosauria</taxon>
        <taxon>Aves</taxon>
        <taxon>Neognathae</taxon>
        <taxon>Neoaves</taxon>
        <taxon>Telluraves</taxon>
        <taxon>Australaves</taxon>
        <taxon>Passeriformes</taxon>
        <taxon>Sylvioidea</taxon>
        <taxon>Zosteropidae</taxon>
        <taxon>Zosterops</taxon>
    </lineage>
</organism>
<keyword evidence="3" id="KW-1185">Reference proteome</keyword>
<dbReference type="AlphaFoldDB" id="A0A8K1GGH6"/>
<name>A0A8K1GGH6_9PASS</name>
<dbReference type="Proteomes" id="UP000796761">
    <property type="component" value="Unassembled WGS sequence"/>
</dbReference>
<dbReference type="OrthoDB" id="9393271at2759"/>
<reference evidence="2" key="1">
    <citation type="submission" date="2019-04" db="EMBL/GenBank/DDBJ databases">
        <title>Genome assembly of Zosterops borbonicus 15179.</title>
        <authorList>
            <person name="Leroy T."/>
            <person name="Anselmetti Y."/>
            <person name="Tilak M.-K."/>
            <person name="Nabholz B."/>
        </authorList>
    </citation>
    <scope>NUCLEOTIDE SEQUENCE</scope>
    <source>
        <strain evidence="2">HGM_15179</strain>
        <tissue evidence="2">Muscle</tissue>
    </source>
</reference>
<feature type="region of interest" description="Disordered" evidence="1">
    <location>
        <begin position="86"/>
        <end position="105"/>
    </location>
</feature>
<dbReference type="EMBL" id="SWJQ01000263">
    <property type="protein sequence ID" value="TRZ17516.1"/>
    <property type="molecule type" value="Genomic_DNA"/>
</dbReference>
<sequence>MDERQGKANKANIPLAICNRAPIQDEEADEIFYKQQSKVSQPPGLVLVGYSPAVCWKSNAAERKQPRRFLERVEENFLTQLVNKPTRETNRELTSSSDRKWRHFR</sequence>
<gene>
    <name evidence="2" type="ORF">HGM15179_009581</name>
</gene>